<dbReference type="InterPro" id="IPR036390">
    <property type="entry name" value="WH_DNA-bd_sf"/>
</dbReference>
<evidence type="ECO:0000256" key="5">
    <source>
        <dbReference type="ARBA" id="ARBA00023163"/>
    </source>
</evidence>
<dbReference type="GO" id="GO:0003700">
    <property type="term" value="F:DNA-binding transcription factor activity"/>
    <property type="evidence" value="ECO:0007669"/>
    <property type="project" value="InterPro"/>
</dbReference>
<dbReference type="Proteomes" id="UP001199355">
    <property type="component" value="Unassembled WGS sequence"/>
</dbReference>
<dbReference type="SMART" id="SM00345">
    <property type="entry name" value="HTH_GNTR"/>
    <property type="match status" value="1"/>
</dbReference>
<dbReference type="InterPro" id="IPR036388">
    <property type="entry name" value="WH-like_DNA-bd_sf"/>
</dbReference>
<dbReference type="PRINTS" id="PR00035">
    <property type="entry name" value="HTHGNTR"/>
</dbReference>
<keyword evidence="7" id="KW-0808">Transferase</keyword>
<name>A0AAE3AYH4_9FIRM</name>
<dbReference type="CDD" id="cd07377">
    <property type="entry name" value="WHTH_GntR"/>
    <property type="match status" value="1"/>
</dbReference>
<dbReference type="InterPro" id="IPR015424">
    <property type="entry name" value="PyrdxlP-dep_Trfase"/>
</dbReference>
<dbReference type="Pfam" id="PF00155">
    <property type="entry name" value="Aminotran_1_2"/>
    <property type="match status" value="1"/>
</dbReference>
<protein>
    <submittedName>
        <fullName evidence="7">PLP-dependent aminotransferase family protein</fullName>
    </submittedName>
</protein>
<evidence type="ECO:0000256" key="1">
    <source>
        <dbReference type="ARBA" id="ARBA00005384"/>
    </source>
</evidence>
<dbReference type="SUPFAM" id="SSF46785">
    <property type="entry name" value="Winged helix' DNA-binding domain"/>
    <property type="match status" value="1"/>
</dbReference>
<gene>
    <name evidence="7" type="ORF">LKD45_09760</name>
</gene>
<comment type="similarity">
    <text evidence="1">In the C-terminal section; belongs to the class-I pyridoxal-phosphate-dependent aminotransferase family.</text>
</comment>
<proteinExistence type="inferred from homology"/>
<accession>A0AAE3AYH4</accession>
<dbReference type="AlphaFoldDB" id="A0AAE3AYH4"/>
<keyword evidence="2" id="KW-0663">Pyridoxal phosphate</keyword>
<dbReference type="InterPro" id="IPR015421">
    <property type="entry name" value="PyrdxlP-dep_Trfase_major"/>
</dbReference>
<keyword evidence="3" id="KW-0805">Transcription regulation</keyword>
<reference evidence="7 8" key="1">
    <citation type="submission" date="2021-10" db="EMBL/GenBank/DDBJ databases">
        <title>Anaerobic single-cell dispensing facilitates the cultivation of human gut bacteria.</title>
        <authorList>
            <person name="Afrizal A."/>
        </authorList>
    </citation>
    <scope>NUCLEOTIDE SEQUENCE [LARGE SCALE GENOMIC DNA]</scope>
    <source>
        <strain evidence="7 8">CLA-AA-H244</strain>
    </source>
</reference>
<dbReference type="Gene3D" id="1.10.10.10">
    <property type="entry name" value="Winged helix-like DNA-binding domain superfamily/Winged helix DNA-binding domain"/>
    <property type="match status" value="1"/>
</dbReference>
<evidence type="ECO:0000313" key="8">
    <source>
        <dbReference type="Proteomes" id="UP001199355"/>
    </source>
</evidence>
<keyword evidence="8" id="KW-1185">Reference proteome</keyword>
<dbReference type="RefSeq" id="WP_308728417.1">
    <property type="nucleotide sequence ID" value="NZ_JAJEQF010000024.1"/>
</dbReference>
<dbReference type="Pfam" id="PF00392">
    <property type="entry name" value="GntR"/>
    <property type="match status" value="1"/>
</dbReference>
<keyword evidence="4" id="KW-0238">DNA-binding</keyword>
<evidence type="ECO:0000256" key="2">
    <source>
        <dbReference type="ARBA" id="ARBA00022898"/>
    </source>
</evidence>
<evidence type="ECO:0000256" key="3">
    <source>
        <dbReference type="ARBA" id="ARBA00023015"/>
    </source>
</evidence>
<keyword evidence="5" id="KW-0804">Transcription</keyword>
<dbReference type="Gene3D" id="3.40.640.10">
    <property type="entry name" value="Type I PLP-dependent aspartate aminotransferase-like (Major domain)"/>
    <property type="match status" value="1"/>
</dbReference>
<dbReference type="InterPro" id="IPR051446">
    <property type="entry name" value="HTH_trans_reg/aminotransferase"/>
</dbReference>
<evidence type="ECO:0000259" key="6">
    <source>
        <dbReference type="PROSITE" id="PS50949"/>
    </source>
</evidence>
<evidence type="ECO:0000256" key="4">
    <source>
        <dbReference type="ARBA" id="ARBA00023125"/>
    </source>
</evidence>
<dbReference type="CDD" id="cd00609">
    <property type="entry name" value="AAT_like"/>
    <property type="match status" value="1"/>
</dbReference>
<organism evidence="7 8">
    <name type="scientific">Gallintestinimicrobium propionicum</name>
    <dbReference type="NCBI Taxonomy" id="2981770"/>
    <lineage>
        <taxon>Bacteria</taxon>
        <taxon>Bacillati</taxon>
        <taxon>Bacillota</taxon>
        <taxon>Clostridia</taxon>
        <taxon>Lachnospirales</taxon>
        <taxon>Lachnospiraceae</taxon>
        <taxon>Gallintestinimicrobium</taxon>
    </lineage>
</organism>
<dbReference type="PROSITE" id="PS50949">
    <property type="entry name" value="HTH_GNTR"/>
    <property type="match status" value="1"/>
</dbReference>
<dbReference type="PANTHER" id="PTHR46577:SF1">
    <property type="entry name" value="HTH-TYPE TRANSCRIPTIONAL REGULATORY PROTEIN GABR"/>
    <property type="match status" value="1"/>
</dbReference>
<comment type="caution">
    <text evidence="7">The sequence shown here is derived from an EMBL/GenBank/DDBJ whole genome shotgun (WGS) entry which is preliminary data.</text>
</comment>
<dbReference type="SUPFAM" id="SSF53383">
    <property type="entry name" value="PLP-dependent transferases"/>
    <property type="match status" value="1"/>
</dbReference>
<dbReference type="EMBL" id="JAJEQF010000024">
    <property type="protein sequence ID" value="MCC2167975.1"/>
    <property type="molecule type" value="Genomic_DNA"/>
</dbReference>
<dbReference type="InterPro" id="IPR000524">
    <property type="entry name" value="Tscrpt_reg_HTH_GntR"/>
</dbReference>
<dbReference type="GO" id="GO:0008483">
    <property type="term" value="F:transaminase activity"/>
    <property type="evidence" value="ECO:0007669"/>
    <property type="project" value="UniProtKB-KW"/>
</dbReference>
<keyword evidence="7" id="KW-0032">Aminotransferase</keyword>
<sequence>MQDLVIEWKEDGTHLYEQIYQYIRDEIRRGKLLCQEKLPSTRSLAEYLQVSRSTVELAYDQLVAEGYLEAVPYKGYFVARVEELYQMETAPEAGITSHEQAGSFSRADAGGDCLFLSDAACASKAALDDSSAAVPVQIDFSPNAIDMRNFPFDLWRKVNRNVLNLNNRDLFLPGDPMGDLSLRRTISRYLHASRGVTCRPEQIVVGAGNDYLLMLLRYVFEETITAAFENPTYPRAWKIFQLFAGEVVTVSSDASGICIEELEKSGAQVVYVMPSHQYPTGRMMPIGRRTELLNWAAREKERYIIEDDYDSEFRYRGKPVPSLQASDAAGKVIYMGTFSKSIAPAIRVGYMVLPEVLLERYRQKCACFSCTVSRVDQAVLEQFLDSGAFERHLNRMRKSYSRKHEALLDGLKPFFRQFDLSGENAGLHLLLTDRVGRSEKELVDAARRQGVKVYGLSSALVGAAVPEAVCRATVLIGFGGLTEDEIRDGLERLAAAWLIEKRL</sequence>
<dbReference type="InterPro" id="IPR004839">
    <property type="entry name" value="Aminotransferase_I/II_large"/>
</dbReference>
<dbReference type="PANTHER" id="PTHR46577">
    <property type="entry name" value="HTH-TYPE TRANSCRIPTIONAL REGULATORY PROTEIN GABR"/>
    <property type="match status" value="1"/>
</dbReference>
<dbReference type="GO" id="GO:0030170">
    <property type="term" value="F:pyridoxal phosphate binding"/>
    <property type="evidence" value="ECO:0007669"/>
    <property type="project" value="InterPro"/>
</dbReference>
<dbReference type="GO" id="GO:0003677">
    <property type="term" value="F:DNA binding"/>
    <property type="evidence" value="ECO:0007669"/>
    <property type="project" value="UniProtKB-KW"/>
</dbReference>
<evidence type="ECO:0000313" key="7">
    <source>
        <dbReference type="EMBL" id="MCC2167975.1"/>
    </source>
</evidence>
<feature type="domain" description="HTH gntR-type" evidence="6">
    <location>
        <begin position="13"/>
        <end position="81"/>
    </location>
</feature>